<evidence type="ECO:0000259" key="3">
    <source>
        <dbReference type="Pfam" id="PF01156"/>
    </source>
</evidence>
<dbReference type="GO" id="GO:0016799">
    <property type="term" value="F:hydrolase activity, hydrolyzing N-glycosyl compounds"/>
    <property type="evidence" value="ECO:0007669"/>
    <property type="project" value="InterPro"/>
</dbReference>
<dbReference type="Gene3D" id="3.90.245.10">
    <property type="entry name" value="Ribonucleoside hydrolase-like"/>
    <property type="match status" value="1"/>
</dbReference>
<sequence length="388" mass="42575">MLLASVLFHFLATTPLFSRATGTSRSAPRPVIIDTDLYSDVDDVGALAIANVLHNCGLCDLRGIAINTPSKYGALAASAINTYYNNPHIPISALQPFTDEIYVDDFFFLRSDYASKLAIHFPNFNNTLQTEEDDITIPSSTSNTNETKTNTLETPLEMYTRLLESTPEPNSITIISLGFLTNLATLLTSNTSSSGYELVQQKVQEIIIMGGTYPGPGWEFNFGEFPLETKTVLENFPSNVRVTFSGFELGGVVFSGKGLKQKKCDEEEEDKGGKESPIRAAYEWYVGRCSTLRESWDPITTLYGILGLKGLFLNSPLNGGDELFEFGNVGGGGYNKIVESNGTNLWMDDDGQQHNQRWLKLAEGVSNVTLAEILDGFYTHGPGGCELF</sequence>
<dbReference type="Proteomes" id="UP000016931">
    <property type="component" value="Unassembled WGS sequence"/>
</dbReference>
<gene>
    <name evidence="4" type="ORF">SEPMUDRAFT_90957</name>
</gene>
<evidence type="ECO:0000313" key="5">
    <source>
        <dbReference type="Proteomes" id="UP000016931"/>
    </source>
</evidence>
<dbReference type="HOGENOM" id="CLU_055874_0_0_1"/>
<dbReference type="RefSeq" id="XP_016758109.1">
    <property type="nucleotide sequence ID" value="XM_016910543.1"/>
</dbReference>
<protein>
    <submittedName>
        <fullName evidence="4">Nucleoside hydrolase</fullName>
    </submittedName>
</protein>
<dbReference type="Pfam" id="PF01156">
    <property type="entry name" value="IU_nuc_hydro"/>
    <property type="match status" value="1"/>
</dbReference>
<dbReference type="AlphaFoldDB" id="M3D0J9"/>
<evidence type="ECO:0000256" key="1">
    <source>
        <dbReference type="ARBA" id="ARBA00009176"/>
    </source>
</evidence>
<feature type="chain" id="PRO_5004032743" evidence="2">
    <location>
        <begin position="21"/>
        <end position="388"/>
    </location>
</feature>
<keyword evidence="4" id="KW-0378">Hydrolase</keyword>
<evidence type="ECO:0000313" key="4">
    <source>
        <dbReference type="EMBL" id="EMF09988.1"/>
    </source>
</evidence>
<comment type="similarity">
    <text evidence="1">Belongs to the IUNH family.</text>
</comment>
<reference evidence="4 5" key="1">
    <citation type="journal article" date="2012" name="PLoS Pathog.">
        <title>Diverse lifestyles and strategies of plant pathogenesis encoded in the genomes of eighteen Dothideomycetes fungi.</title>
        <authorList>
            <person name="Ohm R.A."/>
            <person name="Feau N."/>
            <person name="Henrissat B."/>
            <person name="Schoch C.L."/>
            <person name="Horwitz B.A."/>
            <person name="Barry K.W."/>
            <person name="Condon B.J."/>
            <person name="Copeland A.C."/>
            <person name="Dhillon B."/>
            <person name="Glaser F."/>
            <person name="Hesse C.N."/>
            <person name="Kosti I."/>
            <person name="LaButti K."/>
            <person name="Lindquist E.A."/>
            <person name="Lucas S."/>
            <person name="Salamov A.A."/>
            <person name="Bradshaw R.E."/>
            <person name="Ciuffetti L."/>
            <person name="Hamelin R.C."/>
            <person name="Kema G.H.J."/>
            <person name="Lawrence C."/>
            <person name="Scott J.A."/>
            <person name="Spatafora J.W."/>
            <person name="Turgeon B.G."/>
            <person name="de Wit P.J.G.M."/>
            <person name="Zhong S."/>
            <person name="Goodwin S.B."/>
            <person name="Grigoriev I.V."/>
        </authorList>
    </citation>
    <scope>NUCLEOTIDE SEQUENCE [LARGE SCALE GENOMIC DNA]</scope>
    <source>
        <strain evidence="4 5">SO2202</strain>
    </source>
</reference>
<dbReference type="eggNOG" id="ENOG502S3M0">
    <property type="taxonomic scope" value="Eukaryota"/>
</dbReference>
<dbReference type="OMA" id="AHVVNNW"/>
<evidence type="ECO:0000256" key="2">
    <source>
        <dbReference type="SAM" id="SignalP"/>
    </source>
</evidence>
<feature type="domain" description="Inosine/uridine-preferring nucleoside hydrolase" evidence="3">
    <location>
        <begin position="31"/>
        <end position="247"/>
    </location>
</feature>
<dbReference type="InterPro" id="IPR036452">
    <property type="entry name" value="Ribo_hydro-like"/>
</dbReference>
<feature type="signal peptide" evidence="2">
    <location>
        <begin position="1"/>
        <end position="20"/>
    </location>
</feature>
<accession>M3D0J9</accession>
<dbReference type="PANTHER" id="PTHR43264:SF1">
    <property type="entry name" value="INOSINE_URIDINE-PREFERRING NUCLEOSIDE HYDROLASE DOMAIN-CONTAINING PROTEIN"/>
    <property type="match status" value="1"/>
</dbReference>
<dbReference type="SUPFAM" id="SSF53590">
    <property type="entry name" value="Nucleoside hydrolase"/>
    <property type="match status" value="1"/>
</dbReference>
<name>M3D0J9_SPHMS</name>
<proteinExistence type="inferred from homology"/>
<dbReference type="OrthoDB" id="187522at2759"/>
<dbReference type="PANTHER" id="PTHR43264">
    <property type="match status" value="1"/>
</dbReference>
<dbReference type="InterPro" id="IPR001910">
    <property type="entry name" value="Inosine/uridine_hydrolase_dom"/>
</dbReference>
<dbReference type="STRING" id="692275.M3D0J9"/>
<keyword evidence="2" id="KW-0732">Signal</keyword>
<dbReference type="EMBL" id="KB456268">
    <property type="protein sequence ID" value="EMF09988.1"/>
    <property type="molecule type" value="Genomic_DNA"/>
</dbReference>
<dbReference type="GeneID" id="27907680"/>
<keyword evidence="5" id="KW-1185">Reference proteome</keyword>
<organism evidence="4 5">
    <name type="scientific">Sphaerulina musiva (strain SO2202)</name>
    <name type="common">Poplar stem canker fungus</name>
    <name type="synonym">Septoria musiva</name>
    <dbReference type="NCBI Taxonomy" id="692275"/>
    <lineage>
        <taxon>Eukaryota</taxon>
        <taxon>Fungi</taxon>
        <taxon>Dikarya</taxon>
        <taxon>Ascomycota</taxon>
        <taxon>Pezizomycotina</taxon>
        <taxon>Dothideomycetes</taxon>
        <taxon>Dothideomycetidae</taxon>
        <taxon>Mycosphaerellales</taxon>
        <taxon>Mycosphaerellaceae</taxon>
        <taxon>Sphaerulina</taxon>
    </lineage>
</organism>